<feature type="domain" description="Ribosomal protein eL8/eL30/eS12/Gadd45" evidence="6">
    <location>
        <begin position="37"/>
        <end position="130"/>
    </location>
</feature>
<dbReference type="Proteomes" id="UP000193986">
    <property type="component" value="Unassembled WGS sequence"/>
</dbReference>
<dbReference type="Pfam" id="PF01248">
    <property type="entry name" value="Ribosomal_L7Ae"/>
    <property type="match status" value="1"/>
</dbReference>
<dbReference type="InterPro" id="IPR029064">
    <property type="entry name" value="Ribosomal_eL30-like_sf"/>
</dbReference>
<feature type="compositionally biased region" description="Polar residues" evidence="5">
    <location>
        <begin position="1"/>
        <end position="11"/>
    </location>
</feature>
<comment type="similarity">
    <text evidence="1 4">Belongs to the eukaryotic ribosomal protein eS12 family.</text>
</comment>
<dbReference type="Gene3D" id="3.30.1330.30">
    <property type="match status" value="1"/>
</dbReference>
<dbReference type="FunCoup" id="A0A1Y2AM23">
    <property type="interactions" value="387"/>
</dbReference>
<gene>
    <name evidence="7" type="ORF">BCR39DRAFT_550345</name>
</gene>
<evidence type="ECO:0000256" key="5">
    <source>
        <dbReference type="SAM" id="MobiDB-lite"/>
    </source>
</evidence>
<proteinExistence type="inferred from homology"/>
<organism evidence="7 8">
    <name type="scientific">Naematelia encephala</name>
    <dbReference type="NCBI Taxonomy" id="71784"/>
    <lineage>
        <taxon>Eukaryota</taxon>
        <taxon>Fungi</taxon>
        <taxon>Dikarya</taxon>
        <taxon>Basidiomycota</taxon>
        <taxon>Agaricomycotina</taxon>
        <taxon>Tremellomycetes</taxon>
        <taxon>Tremellales</taxon>
        <taxon>Naemateliaceae</taxon>
        <taxon>Naematelia</taxon>
    </lineage>
</organism>
<dbReference type="STRING" id="71784.A0A1Y2AM23"/>
<feature type="region of interest" description="Disordered" evidence="5">
    <location>
        <begin position="1"/>
        <end position="28"/>
    </location>
</feature>
<keyword evidence="2 4" id="KW-0689">Ribosomal protein</keyword>
<comment type="caution">
    <text evidence="7">The sequence shown here is derived from an EMBL/GenBank/DDBJ whole genome shotgun (WGS) entry which is preliminary data.</text>
</comment>
<sequence length="151" mass="16193">MSDAGSETASNAPAADVEQVEVAETADKSGPMSVEDALQAVIKTALVHDGLARGLRECAKALDKREAHLCVLVETVTEAEYLKLIEALCAEHNIQLIKVSDAKVLGQWAGLAKIDREGKPRKVVGCSCVVITNYGQDSPALQVLLDYFKTR</sequence>
<evidence type="ECO:0000256" key="2">
    <source>
        <dbReference type="ARBA" id="ARBA00022980"/>
    </source>
</evidence>
<evidence type="ECO:0000256" key="4">
    <source>
        <dbReference type="RuleBase" id="RU000670"/>
    </source>
</evidence>
<dbReference type="InterPro" id="IPR004038">
    <property type="entry name" value="Ribosomal_eL8/eL30/eS12/Gad45"/>
</dbReference>
<dbReference type="InParanoid" id="A0A1Y2AM23"/>
<dbReference type="AlphaFoldDB" id="A0A1Y2AM23"/>
<dbReference type="GO" id="GO:0022626">
    <property type="term" value="C:cytosolic ribosome"/>
    <property type="evidence" value="ECO:0007669"/>
    <property type="project" value="UniProtKB-ARBA"/>
</dbReference>
<evidence type="ECO:0000256" key="3">
    <source>
        <dbReference type="ARBA" id="ARBA00023274"/>
    </source>
</evidence>
<dbReference type="FunFam" id="3.30.1330.30:FF:000005">
    <property type="entry name" value="40S ribosomal protein S12"/>
    <property type="match status" value="1"/>
</dbReference>
<keyword evidence="8" id="KW-1185">Reference proteome</keyword>
<name>A0A1Y2AM23_9TREE</name>
<dbReference type="InterPro" id="IPR000530">
    <property type="entry name" value="Ribosomal_eS12"/>
</dbReference>
<evidence type="ECO:0000256" key="1">
    <source>
        <dbReference type="ARBA" id="ARBA00005824"/>
    </source>
</evidence>
<keyword evidence="3 4" id="KW-0687">Ribonucleoprotein</keyword>
<evidence type="ECO:0000313" key="7">
    <source>
        <dbReference type="EMBL" id="ORY22985.1"/>
    </source>
</evidence>
<dbReference type="PANTHER" id="PTHR11843">
    <property type="entry name" value="40S RIBOSOMAL PROTEIN S12"/>
    <property type="match status" value="1"/>
</dbReference>
<reference evidence="7 8" key="1">
    <citation type="submission" date="2016-07" db="EMBL/GenBank/DDBJ databases">
        <title>Pervasive Adenine N6-methylation of Active Genes in Fungi.</title>
        <authorList>
            <consortium name="DOE Joint Genome Institute"/>
            <person name="Mondo S.J."/>
            <person name="Dannebaum R.O."/>
            <person name="Kuo R.C."/>
            <person name="Labutti K."/>
            <person name="Haridas S."/>
            <person name="Kuo A."/>
            <person name="Salamov A."/>
            <person name="Ahrendt S.R."/>
            <person name="Lipzen A."/>
            <person name="Sullivan W."/>
            <person name="Andreopoulos W.B."/>
            <person name="Clum A."/>
            <person name="Lindquist E."/>
            <person name="Daum C."/>
            <person name="Ramamoorthy G.K."/>
            <person name="Gryganskyi A."/>
            <person name="Culley D."/>
            <person name="Magnuson J.K."/>
            <person name="James T.Y."/>
            <person name="O'Malley M.A."/>
            <person name="Stajich J.E."/>
            <person name="Spatafora J.W."/>
            <person name="Visel A."/>
            <person name="Grigoriev I.V."/>
        </authorList>
    </citation>
    <scope>NUCLEOTIDE SEQUENCE [LARGE SCALE GENOMIC DNA]</scope>
    <source>
        <strain evidence="7 8">68-887.2</strain>
    </source>
</reference>
<protein>
    <recommendedName>
        <fullName evidence="4">40S ribosomal protein S12</fullName>
    </recommendedName>
</protein>
<evidence type="ECO:0000313" key="8">
    <source>
        <dbReference type="Proteomes" id="UP000193986"/>
    </source>
</evidence>
<evidence type="ECO:0000259" key="6">
    <source>
        <dbReference type="Pfam" id="PF01248"/>
    </source>
</evidence>
<dbReference type="EMBL" id="MCFC01000085">
    <property type="protein sequence ID" value="ORY22985.1"/>
    <property type="molecule type" value="Genomic_DNA"/>
</dbReference>
<dbReference type="GO" id="GO:0015935">
    <property type="term" value="C:small ribosomal subunit"/>
    <property type="evidence" value="ECO:0007669"/>
    <property type="project" value="UniProtKB-ARBA"/>
</dbReference>
<dbReference type="PROSITE" id="PS01189">
    <property type="entry name" value="RIBOSOMAL_S12E"/>
    <property type="match status" value="1"/>
</dbReference>
<accession>A0A1Y2AM23</accession>
<dbReference type="GO" id="GO:0006412">
    <property type="term" value="P:translation"/>
    <property type="evidence" value="ECO:0007669"/>
    <property type="project" value="InterPro"/>
</dbReference>
<dbReference type="GO" id="GO:0003735">
    <property type="term" value="F:structural constituent of ribosome"/>
    <property type="evidence" value="ECO:0007669"/>
    <property type="project" value="InterPro"/>
</dbReference>
<dbReference type="OrthoDB" id="10249311at2759"/>
<dbReference type="InterPro" id="IPR047860">
    <property type="entry name" value="Ribosomal_eS12_CS"/>
</dbReference>
<dbReference type="PRINTS" id="PR00972">
    <property type="entry name" value="RIBSOMALS12E"/>
</dbReference>
<dbReference type="SUPFAM" id="SSF55315">
    <property type="entry name" value="L30e-like"/>
    <property type="match status" value="1"/>
</dbReference>